<dbReference type="InterPro" id="IPR051545">
    <property type="entry name" value="NAD(P)H_dehydrogenase_qn"/>
</dbReference>
<evidence type="ECO:0000256" key="1">
    <source>
        <dbReference type="ARBA" id="ARBA00006252"/>
    </source>
</evidence>
<name>A0A1V3IBU8_9PAST</name>
<dbReference type="PANTHER" id="PTHR10204:SF34">
    <property type="entry name" value="NAD(P)H DEHYDROGENASE [QUINONE] 1 ISOFORM 1"/>
    <property type="match status" value="1"/>
</dbReference>
<dbReference type="InterPro" id="IPR029039">
    <property type="entry name" value="Flavoprotein-like_sf"/>
</dbReference>
<protein>
    <submittedName>
        <fullName evidence="4">NAD(P)H oxidoreductase</fullName>
    </submittedName>
</protein>
<dbReference type="InterPro" id="IPR003680">
    <property type="entry name" value="Flavodoxin_fold"/>
</dbReference>
<dbReference type="Pfam" id="PF02525">
    <property type="entry name" value="Flavodoxin_2"/>
    <property type="match status" value="1"/>
</dbReference>
<dbReference type="OrthoDB" id="9798454at2"/>
<dbReference type="GO" id="GO:0003955">
    <property type="term" value="F:NAD(P)H dehydrogenase (quinone) activity"/>
    <property type="evidence" value="ECO:0007669"/>
    <property type="project" value="TreeGrafter"/>
</dbReference>
<dbReference type="RefSeq" id="WP_077426421.1">
    <property type="nucleotide sequence ID" value="NZ_MLHH01000003.1"/>
</dbReference>
<comment type="caution">
    <text evidence="4">The sequence shown here is derived from an EMBL/GenBank/DDBJ whole genome shotgun (WGS) entry which is preliminary data.</text>
</comment>
<gene>
    <name evidence="4" type="ORF">BKK48_01335</name>
</gene>
<dbReference type="Gene3D" id="3.40.50.360">
    <property type="match status" value="1"/>
</dbReference>
<keyword evidence="5" id="KW-1185">Reference proteome</keyword>
<organism evidence="4 5">
    <name type="scientific">Rodentibacter heidelbergensis</name>
    <dbReference type="NCBI Taxonomy" id="1908258"/>
    <lineage>
        <taxon>Bacteria</taxon>
        <taxon>Pseudomonadati</taxon>
        <taxon>Pseudomonadota</taxon>
        <taxon>Gammaproteobacteria</taxon>
        <taxon>Pasteurellales</taxon>
        <taxon>Pasteurellaceae</taxon>
        <taxon>Rodentibacter</taxon>
    </lineage>
</organism>
<dbReference type="PANTHER" id="PTHR10204">
    <property type="entry name" value="NAD P H OXIDOREDUCTASE-RELATED"/>
    <property type="match status" value="1"/>
</dbReference>
<feature type="domain" description="Flavodoxin-like fold" evidence="3">
    <location>
        <begin position="1"/>
        <end position="182"/>
    </location>
</feature>
<evidence type="ECO:0000256" key="2">
    <source>
        <dbReference type="ARBA" id="ARBA00023002"/>
    </source>
</evidence>
<evidence type="ECO:0000313" key="4">
    <source>
        <dbReference type="EMBL" id="OOF37597.1"/>
    </source>
</evidence>
<dbReference type="EMBL" id="MLHH01000003">
    <property type="protein sequence ID" value="OOF37597.1"/>
    <property type="molecule type" value="Genomic_DNA"/>
</dbReference>
<dbReference type="AlphaFoldDB" id="A0A1V3IBU8"/>
<dbReference type="SUPFAM" id="SSF52218">
    <property type="entry name" value="Flavoproteins"/>
    <property type="match status" value="1"/>
</dbReference>
<dbReference type="GO" id="GO:0005829">
    <property type="term" value="C:cytosol"/>
    <property type="evidence" value="ECO:0007669"/>
    <property type="project" value="TreeGrafter"/>
</dbReference>
<sequence>MNHLIIFAHPNSQGSFGRAVVDRVVKASETLGVKSQLRDLYTLDFDPIISFEELQAVNTGIIPKAVQYEHDLIRQAELITLVYPLWWMGFPAMLKGYLDRVLSHGFAYKTENGESVGLLKGKQMQQFITLGSNVEKYKELGIDQSLDHCLVNGLFNYCGIENVTYELLGDLHLIDDEARRAMLDIVEQKTQEKLTALLNGKAV</sequence>
<proteinExistence type="inferred from homology"/>
<reference evidence="4 5" key="1">
    <citation type="submission" date="2016-10" db="EMBL/GenBank/DDBJ databases">
        <title>Rodentibacter gen. nov. and new species.</title>
        <authorList>
            <person name="Christensen H."/>
        </authorList>
    </citation>
    <scope>NUCLEOTIDE SEQUENCE [LARGE SCALE GENOMIC DNA]</scope>
    <source>
        <strain evidence="4 5">Ac69</strain>
    </source>
</reference>
<evidence type="ECO:0000313" key="5">
    <source>
        <dbReference type="Proteomes" id="UP000189437"/>
    </source>
</evidence>
<evidence type="ECO:0000259" key="3">
    <source>
        <dbReference type="Pfam" id="PF02525"/>
    </source>
</evidence>
<comment type="similarity">
    <text evidence="1">Belongs to the NAD(P)H dehydrogenase (quinone) family.</text>
</comment>
<keyword evidence="2" id="KW-0560">Oxidoreductase</keyword>
<dbReference type="STRING" id="1908258.BKK48_01335"/>
<dbReference type="Proteomes" id="UP000189437">
    <property type="component" value="Unassembled WGS sequence"/>
</dbReference>
<accession>A0A1V3IBU8</accession>